<dbReference type="Proteomes" id="UP001231189">
    <property type="component" value="Unassembled WGS sequence"/>
</dbReference>
<proteinExistence type="predicted"/>
<sequence length="94" mass="10181">MPPPGSNPLEPVFQTVAAFSRRLLIAPDTAPDDHRLRPLLSLSLSPPPPPPSEVLKASFPLPVSSPFPRMERPVVSLRLLDGSYCARAGIYVVI</sequence>
<protein>
    <submittedName>
        <fullName evidence="1">Uncharacterized protein</fullName>
    </submittedName>
</protein>
<dbReference type="EMBL" id="JAUUTY010000004">
    <property type="protein sequence ID" value="KAK1652236.1"/>
    <property type="molecule type" value="Genomic_DNA"/>
</dbReference>
<evidence type="ECO:0000313" key="1">
    <source>
        <dbReference type="EMBL" id="KAK1652236.1"/>
    </source>
</evidence>
<reference evidence="1" key="1">
    <citation type="submission" date="2023-07" db="EMBL/GenBank/DDBJ databases">
        <title>A chromosome-level genome assembly of Lolium multiflorum.</title>
        <authorList>
            <person name="Chen Y."/>
            <person name="Copetti D."/>
            <person name="Kolliker R."/>
            <person name="Studer B."/>
        </authorList>
    </citation>
    <scope>NUCLEOTIDE SEQUENCE</scope>
    <source>
        <strain evidence="1">02402/16</strain>
        <tissue evidence="1">Leaf</tissue>
    </source>
</reference>
<gene>
    <name evidence="1" type="ORF">QYE76_070041</name>
</gene>
<dbReference type="AlphaFoldDB" id="A0AAD8SHH8"/>
<keyword evidence="2" id="KW-1185">Reference proteome</keyword>
<accession>A0AAD8SHH8</accession>
<organism evidence="1 2">
    <name type="scientific">Lolium multiflorum</name>
    <name type="common">Italian ryegrass</name>
    <name type="synonym">Lolium perenne subsp. multiflorum</name>
    <dbReference type="NCBI Taxonomy" id="4521"/>
    <lineage>
        <taxon>Eukaryota</taxon>
        <taxon>Viridiplantae</taxon>
        <taxon>Streptophyta</taxon>
        <taxon>Embryophyta</taxon>
        <taxon>Tracheophyta</taxon>
        <taxon>Spermatophyta</taxon>
        <taxon>Magnoliopsida</taxon>
        <taxon>Liliopsida</taxon>
        <taxon>Poales</taxon>
        <taxon>Poaceae</taxon>
        <taxon>BOP clade</taxon>
        <taxon>Pooideae</taxon>
        <taxon>Poodae</taxon>
        <taxon>Poeae</taxon>
        <taxon>Poeae Chloroplast Group 2 (Poeae type)</taxon>
        <taxon>Loliodinae</taxon>
        <taxon>Loliinae</taxon>
        <taxon>Lolium</taxon>
    </lineage>
</organism>
<evidence type="ECO:0000313" key="2">
    <source>
        <dbReference type="Proteomes" id="UP001231189"/>
    </source>
</evidence>
<name>A0AAD8SHH8_LOLMU</name>
<comment type="caution">
    <text evidence="1">The sequence shown here is derived from an EMBL/GenBank/DDBJ whole genome shotgun (WGS) entry which is preliminary data.</text>
</comment>